<evidence type="ECO:0000259" key="1">
    <source>
        <dbReference type="Pfam" id="PF00535"/>
    </source>
</evidence>
<dbReference type="InterPro" id="IPR001173">
    <property type="entry name" value="Glyco_trans_2-like"/>
</dbReference>
<keyword evidence="3" id="KW-1185">Reference proteome</keyword>
<dbReference type="Proteomes" id="UP000622475">
    <property type="component" value="Unassembled WGS sequence"/>
</dbReference>
<gene>
    <name evidence="2" type="ORF">IRJ16_10995</name>
</gene>
<dbReference type="AlphaFoldDB" id="A0A929KWE5"/>
<reference evidence="2" key="1">
    <citation type="submission" date="2020-10" db="EMBL/GenBank/DDBJ databases">
        <title>Mucilaginibacter mali sp. nov., isolated from rhizosphere soil of apple orchard.</title>
        <authorList>
            <person name="Lee J.-S."/>
            <person name="Kim H.S."/>
            <person name="Kim J.-S."/>
        </authorList>
    </citation>
    <scope>NUCLEOTIDE SEQUENCE</scope>
    <source>
        <strain evidence="2">KCTC 22746</strain>
    </source>
</reference>
<dbReference type="RefSeq" id="WP_194111582.1">
    <property type="nucleotide sequence ID" value="NZ_JADFFL010000003.1"/>
</dbReference>
<dbReference type="PANTHER" id="PTHR23416">
    <property type="entry name" value="SIALIC ACID SYNTHASE-RELATED"/>
    <property type="match status" value="1"/>
</dbReference>
<protein>
    <submittedName>
        <fullName evidence="2">Glycosyltransferase</fullName>
    </submittedName>
</protein>
<evidence type="ECO:0000313" key="2">
    <source>
        <dbReference type="EMBL" id="MBE9662412.1"/>
    </source>
</evidence>
<dbReference type="InterPro" id="IPR029044">
    <property type="entry name" value="Nucleotide-diphossugar_trans"/>
</dbReference>
<evidence type="ECO:0000313" key="3">
    <source>
        <dbReference type="Proteomes" id="UP000622475"/>
    </source>
</evidence>
<feature type="domain" description="Glycosyltransferase 2-like" evidence="1">
    <location>
        <begin position="6"/>
        <end position="108"/>
    </location>
</feature>
<accession>A0A929KWE5</accession>
<dbReference type="InterPro" id="IPR001451">
    <property type="entry name" value="Hexapep"/>
</dbReference>
<name>A0A929KWE5_9SPHI</name>
<dbReference type="SUPFAM" id="SSF53448">
    <property type="entry name" value="Nucleotide-diphospho-sugar transferases"/>
    <property type="match status" value="1"/>
</dbReference>
<comment type="caution">
    <text evidence="2">The sequence shown here is derived from an EMBL/GenBank/DDBJ whole genome shotgun (WGS) entry which is preliminary data.</text>
</comment>
<proteinExistence type="predicted"/>
<dbReference type="SUPFAM" id="SSF51161">
    <property type="entry name" value="Trimeric LpxA-like enzymes"/>
    <property type="match status" value="1"/>
</dbReference>
<dbReference type="Gene3D" id="3.90.550.10">
    <property type="entry name" value="Spore Coat Polysaccharide Biosynthesis Protein SpsA, Chain A"/>
    <property type="match status" value="1"/>
</dbReference>
<organism evidence="2 3">
    <name type="scientific">Mucilaginibacter myungsuensis</name>
    <dbReference type="NCBI Taxonomy" id="649104"/>
    <lineage>
        <taxon>Bacteria</taxon>
        <taxon>Pseudomonadati</taxon>
        <taxon>Bacteroidota</taxon>
        <taxon>Sphingobacteriia</taxon>
        <taxon>Sphingobacteriales</taxon>
        <taxon>Sphingobacteriaceae</taxon>
        <taxon>Mucilaginibacter</taxon>
    </lineage>
</organism>
<dbReference type="CDD" id="cd04647">
    <property type="entry name" value="LbH_MAT_like"/>
    <property type="match status" value="1"/>
</dbReference>
<dbReference type="Gene3D" id="2.160.10.10">
    <property type="entry name" value="Hexapeptide repeat proteins"/>
    <property type="match status" value="1"/>
</dbReference>
<dbReference type="EMBL" id="JADFFL010000003">
    <property type="protein sequence ID" value="MBE9662412.1"/>
    <property type="molecule type" value="Genomic_DNA"/>
</dbReference>
<dbReference type="Pfam" id="PF00535">
    <property type="entry name" value="Glycos_transf_2"/>
    <property type="match status" value="1"/>
</dbReference>
<dbReference type="InterPro" id="IPR011004">
    <property type="entry name" value="Trimer_LpxA-like_sf"/>
</dbReference>
<dbReference type="Pfam" id="PF00132">
    <property type="entry name" value="Hexapep"/>
    <property type="match status" value="1"/>
</dbReference>
<sequence length="479" mass="54000">MKSVAIVIPVYNRIKITKRGIDALERSLALYDLNGSGTCKFTIVVIDDGSKDGTSEELANNYSKVVVLNGDGNLWWSGAINLGVSYALDNAFDSILLWNDDTISAEGYFVELEKAILDVTYKNSIIVSKIFWQDAPDTLFNFGCRFDPKTGKTIIIGLNDKDGPDYQKPTEIDWSGGMGTLIPLDVIRDIGKFDNINFPQYFGDADFFLRAKQFGYKIYAMPGLHVWNDREATGSSLKSPYLKSYIDCLVSIRSQFNVKQNLLFIKRHAKGSRPYFNIGLFYINFTKQLVKKILRLSYLKDLMLSLRLVFFNHFINRIPFNFIRIPLMRMYIKIGKNSNVMNGVIIYNKLIDKGQIEIGDNCVINRDCLLDGRIGKLVIGNNVDIARGTWIFTLEHDVHANNHHYNSGDVIIEDHVWIASRVTILPGVKLSKGCVVAAGAVVTKNVPELKIAGGVPAKIIGDRRSDLSYTLKHFPFFSY</sequence>
<dbReference type="InterPro" id="IPR051159">
    <property type="entry name" value="Hexapeptide_acetyltransf"/>
</dbReference>